<evidence type="ECO:0000256" key="2">
    <source>
        <dbReference type="SAM" id="SignalP"/>
    </source>
</evidence>
<dbReference type="InterPro" id="IPR051057">
    <property type="entry name" value="PI-PLC_domain"/>
</dbReference>
<dbReference type="Gene3D" id="3.20.20.190">
    <property type="entry name" value="Phosphatidylinositol (PI) phosphodiesterase"/>
    <property type="match status" value="1"/>
</dbReference>
<evidence type="ECO:0000313" key="4">
    <source>
        <dbReference type="Proteomes" id="UP001303115"/>
    </source>
</evidence>
<feature type="chain" id="PRO_5042968905" evidence="2">
    <location>
        <begin position="25"/>
        <end position="444"/>
    </location>
</feature>
<keyword evidence="4" id="KW-1185">Reference proteome</keyword>
<dbReference type="Pfam" id="PF26146">
    <property type="entry name" value="PI-PLC_X"/>
    <property type="match status" value="1"/>
</dbReference>
<dbReference type="EMBL" id="MU854442">
    <property type="protein sequence ID" value="KAK4038013.1"/>
    <property type="molecule type" value="Genomic_DNA"/>
</dbReference>
<keyword evidence="2" id="KW-0732">Signal</keyword>
<reference evidence="4" key="1">
    <citation type="journal article" date="2023" name="Mol. Phylogenet. Evol.">
        <title>Genome-scale phylogeny and comparative genomics of the fungal order Sordariales.</title>
        <authorList>
            <person name="Hensen N."/>
            <person name="Bonometti L."/>
            <person name="Westerberg I."/>
            <person name="Brannstrom I.O."/>
            <person name="Guillou S."/>
            <person name="Cros-Aarteil S."/>
            <person name="Calhoun S."/>
            <person name="Haridas S."/>
            <person name="Kuo A."/>
            <person name="Mondo S."/>
            <person name="Pangilinan J."/>
            <person name="Riley R."/>
            <person name="LaButti K."/>
            <person name="Andreopoulos B."/>
            <person name="Lipzen A."/>
            <person name="Chen C."/>
            <person name="Yan M."/>
            <person name="Daum C."/>
            <person name="Ng V."/>
            <person name="Clum A."/>
            <person name="Steindorff A."/>
            <person name="Ohm R.A."/>
            <person name="Martin F."/>
            <person name="Silar P."/>
            <person name="Natvig D.O."/>
            <person name="Lalanne C."/>
            <person name="Gautier V."/>
            <person name="Ament-Velasquez S.L."/>
            <person name="Kruys A."/>
            <person name="Hutchinson M.I."/>
            <person name="Powell A.J."/>
            <person name="Barry K."/>
            <person name="Miller A.N."/>
            <person name="Grigoriev I.V."/>
            <person name="Debuchy R."/>
            <person name="Gladieux P."/>
            <person name="Hiltunen Thoren M."/>
            <person name="Johannesson H."/>
        </authorList>
    </citation>
    <scope>NUCLEOTIDE SEQUENCE [LARGE SCALE GENOMIC DNA]</scope>
    <source>
        <strain evidence="4">CBS 284.82</strain>
    </source>
</reference>
<proteinExistence type="predicted"/>
<dbReference type="GO" id="GO:0006629">
    <property type="term" value="P:lipid metabolic process"/>
    <property type="evidence" value="ECO:0007669"/>
    <property type="project" value="InterPro"/>
</dbReference>
<dbReference type="GO" id="GO:0008081">
    <property type="term" value="F:phosphoric diester hydrolase activity"/>
    <property type="evidence" value="ECO:0007669"/>
    <property type="project" value="InterPro"/>
</dbReference>
<evidence type="ECO:0000313" key="3">
    <source>
        <dbReference type="EMBL" id="KAK4038013.1"/>
    </source>
</evidence>
<dbReference type="PANTHER" id="PTHR13593">
    <property type="match status" value="1"/>
</dbReference>
<dbReference type="InterPro" id="IPR017946">
    <property type="entry name" value="PLC-like_Pdiesterase_TIM-brl"/>
</dbReference>
<dbReference type="AlphaFoldDB" id="A0AAN6PBT8"/>
<evidence type="ECO:0000256" key="1">
    <source>
        <dbReference type="SAM" id="MobiDB-lite"/>
    </source>
</evidence>
<feature type="region of interest" description="Disordered" evidence="1">
    <location>
        <begin position="101"/>
        <end position="122"/>
    </location>
</feature>
<dbReference type="Proteomes" id="UP001303115">
    <property type="component" value="Unassembled WGS sequence"/>
</dbReference>
<accession>A0AAN6PBT8</accession>
<gene>
    <name evidence="3" type="ORF">C8A01DRAFT_17853</name>
</gene>
<dbReference type="PANTHER" id="PTHR13593:SF140">
    <property type="entry name" value="PLC-LIKE PHOSPHODIESTERASE"/>
    <property type="match status" value="1"/>
</dbReference>
<organism evidence="3 4">
    <name type="scientific">Parachaetomium inaequale</name>
    <dbReference type="NCBI Taxonomy" id="2588326"/>
    <lineage>
        <taxon>Eukaryota</taxon>
        <taxon>Fungi</taxon>
        <taxon>Dikarya</taxon>
        <taxon>Ascomycota</taxon>
        <taxon>Pezizomycotina</taxon>
        <taxon>Sordariomycetes</taxon>
        <taxon>Sordariomycetidae</taxon>
        <taxon>Sordariales</taxon>
        <taxon>Chaetomiaceae</taxon>
        <taxon>Parachaetomium</taxon>
    </lineage>
</organism>
<name>A0AAN6PBT8_9PEZI</name>
<protein>
    <submittedName>
        <fullName evidence="3">PLC-like phosphodiesterase</fullName>
    </submittedName>
</protein>
<feature type="signal peptide" evidence="2">
    <location>
        <begin position="1"/>
        <end position="24"/>
    </location>
</feature>
<sequence>MMASRNRVAGLLCLLALGIGPARAQNIETADDITMLTGTRTDATKSGTGVPTGIYQSPSSRVTIATSSLSTDLGQLTESYTETLPSNTIIITGSAALSTTASGNATSTSTSAAPPRPTNTRPCNNYPELCVRKYSNITHVGCHNSPFVRSGSAAANQEFPVTDQLNDGVRFLQAQVQWPVNGTVPHFCHTSCDLLDAGPITDWLRAVKDWVASHPYDVVTILLGNGNYSTPDKYVPAIEDSGITQFVYTPSVIPMAADDWPTLGQLILSGQRVIMFMDYMANQTAYPWLLDQFSQMWETPFDPVDTAFPCTVQRPPGLSPEDAKRRLYMMNHNLNAEVSLLGQSLLVPAVSQLNVTNAVEGLGSLGMAANNCRTDWGRAPNVLNVDYYNYGDFPGSVFEVAARMNNVSFVQRPCCGPDVNAAGRVEVVRTAMWVGLAWMVWVLV</sequence>
<comment type="caution">
    <text evidence="3">The sequence shown here is derived from an EMBL/GenBank/DDBJ whole genome shotgun (WGS) entry which is preliminary data.</text>
</comment>
<dbReference type="SUPFAM" id="SSF51695">
    <property type="entry name" value="PLC-like phosphodiesterases"/>
    <property type="match status" value="1"/>
</dbReference>